<dbReference type="AlphaFoldDB" id="A0ABC9Z2V5"/>
<reference evidence="1 2" key="2">
    <citation type="journal article" date="2016" name="Genome Announc.">
        <title>Draft Genome Sequence of Erythromycin- and Oxytetracycline-Sensitive Nocardia seriolae Strain U-1 (NBRC 110359).</title>
        <authorList>
            <person name="Imajoh M."/>
            <person name="Sukeda M."/>
            <person name="Shimizu M."/>
            <person name="Yamane J."/>
            <person name="Ohnishi K."/>
            <person name="Oshima S."/>
        </authorList>
    </citation>
    <scope>NUCLEOTIDE SEQUENCE [LARGE SCALE GENOMIC DNA]</scope>
    <source>
        <strain evidence="1 2">U-1</strain>
    </source>
</reference>
<comment type="caution">
    <text evidence="1">The sequence shown here is derived from an EMBL/GenBank/DDBJ whole genome shotgun (WGS) entry which is preliminary data.</text>
</comment>
<reference evidence="2" key="1">
    <citation type="submission" date="2015-07" db="EMBL/GenBank/DDBJ databases">
        <title>Nocardia seriolae U-1 whole genome shotgun sequence.</title>
        <authorList>
            <person name="Imajoh M."/>
            <person name="Fukumoto Y."/>
            <person name="Sukeda M."/>
            <person name="Yamane J."/>
            <person name="Yamasaki K."/>
            <person name="Shimizu M."/>
            <person name="Ohnishi K."/>
            <person name="Oshima S."/>
        </authorList>
    </citation>
    <scope>NUCLEOTIDE SEQUENCE [LARGE SCALE GENOMIC DNA]</scope>
    <source>
        <strain evidence="2">U-1</strain>
    </source>
</reference>
<organism evidence="1 2">
    <name type="scientific">Nocardia seriolae</name>
    <dbReference type="NCBI Taxonomy" id="37332"/>
    <lineage>
        <taxon>Bacteria</taxon>
        <taxon>Bacillati</taxon>
        <taxon>Actinomycetota</taxon>
        <taxon>Actinomycetes</taxon>
        <taxon>Mycobacteriales</taxon>
        <taxon>Nocardiaceae</taxon>
        <taxon>Nocardia</taxon>
    </lineage>
</organism>
<sequence>MCAPPRTRNLSDMTAAFDDMDLRDLVDLLSEDEQRELRPAILRVLHRLPDQEVLRRELGRRITSV</sequence>
<accession>A0ABC9Z2V5</accession>
<keyword evidence="2" id="KW-1185">Reference proteome</keyword>
<protein>
    <recommendedName>
        <fullName evidence="3">Anti-sigma factor NepR domain-containing protein</fullName>
    </recommendedName>
</protein>
<proteinExistence type="predicted"/>
<gene>
    <name evidence="1" type="ORF">NSK11_contig00133-0011</name>
</gene>
<dbReference type="Proteomes" id="UP000037179">
    <property type="component" value="Unassembled WGS sequence"/>
</dbReference>
<evidence type="ECO:0000313" key="2">
    <source>
        <dbReference type="Proteomes" id="UP000037179"/>
    </source>
</evidence>
<name>A0ABC9Z2V5_9NOCA</name>
<evidence type="ECO:0000313" key="1">
    <source>
        <dbReference type="EMBL" id="GAP31920.1"/>
    </source>
</evidence>
<evidence type="ECO:0008006" key="3">
    <source>
        <dbReference type="Google" id="ProtNLM"/>
    </source>
</evidence>
<dbReference type="EMBL" id="BBYQ01000133">
    <property type="protein sequence ID" value="GAP31920.1"/>
    <property type="molecule type" value="Genomic_DNA"/>
</dbReference>